<dbReference type="EMBL" id="UINC01001355">
    <property type="protein sequence ID" value="SUZ78465.1"/>
    <property type="molecule type" value="Genomic_DNA"/>
</dbReference>
<organism evidence="1">
    <name type="scientific">marine metagenome</name>
    <dbReference type="NCBI Taxonomy" id="408172"/>
    <lineage>
        <taxon>unclassified sequences</taxon>
        <taxon>metagenomes</taxon>
        <taxon>ecological metagenomes</taxon>
    </lineage>
</organism>
<gene>
    <name evidence="1" type="ORF">METZ01_LOCUS31319</name>
</gene>
<name>A0A381QGL4_9ZZZZ</name>
<sequence>MSNFTEELPPQPPIGDVRVVYLGPAAPHWEVRSTFGDARLIESFRDRVHARLMLLPPHDPQFRRNRERINRDAERENVLISWDLGYEEDEG</sequence>
<dbReference type="AlphaFoldDB" id="A0A381QGL4"/>
<reference evidence="1" key="1">
    <citation type="submission" date="2018-05" db="EMBL/GenBank/DDBJ databases">
        <authorList>
            <person name="Lanie J.A."/>
            <person name="Ng W.-L."/>
            <person name="Kazmierczak K.M."/>
            <person name="Andrzejewski T.M."/>
            <person name="Davidsen T.M."/>
            <person name="Wayne K.J."/>
            <person name="Tettelin H."/>
            <person name="Glass J.I."/>
            <person name="Rusch D."/>
            <person name="Podicherti R."/>
            <person name="Tsui H.-C.T."/>
            <person name="Winkler M.E."/>
        </authorList>
    </citation>
    <scope>NUCLEOTIDE SEQUENCE</scope>
</reference>
<accession>A0A381QGL4</accession>
<evidence type="ECO:0000313" key="1">
    <source>
        <dbReference type="EMBL" id="SUZ78465.1"/>
    </source>
</evidence>
<protein>
    <submittedName>
        <fullName evidence="1">Uncharacterized protein</fullName>
    </submittedName>
</protein>
<proteinExistence type="predicted"/>